<keyword evidence="7" id="KW-1185">Reference proteome</keyword>
<dbReference type="EMBL" id="CP059851">
    <property type="protein sequence ID" value="QMW22270.1"/>
    <property type="molecule type" value="Genomic_DNA"/>
</dbReference>
<evidence type="ECO:0000256" key="3">
    <source>
        <dbReference type="ARBA" id="ARBA00023139"/>
    </source>
</evidence>
<dbReference type="RefSeq" id="WP_182295115.1">
    <property type="nucleotide sequence ID" value="NZ_CP059851.1"/>
</dbReference>
<evidence type="ECO:0000256" key="4">
    <source>
        <dbReference type="ARBA" id="ARBA00023288"/>
    </source>
</evidence>
<evidence type="ECO:0000313" key="6">
    <source>
        <dbReference type="EMBL" id="QMW22270.1"/>
    </source>
</evidence>
<accession>A0A7G5IFX8</accession>
<evidence type="ECO:0000259" key="5">
    <source>
        <dbReference type="Pfam" id="PF09864"/>
    </source>
</evidence>
<keyword evidence="2" id="KW-0472">Membrane</keyword>
<evidence type="ECO:0000313" key="7">
    <source>
        <dbReference type="Proteomes" id="UP000515292"/>
    </source>
</evidence>
<dbReference type="PROSITE" id="PS51257">
    <property type="entry name" value="PROKAR_LIPOPROTEIN"/>
    <property type="match status" value="1"/>
</dbReference>
<evidence type="ECO:0000256" key="1">
    <source>
        <dbReference type="ARBA" id="ARBA00022729"/>
    </source>
</evidence>
<protein>
    <submittedName>
        <fullName evidence="6">MliC family protein</fullName>
    </submittedName>
</protein>
<dbReference type="Pfam" id="PF09864">
    <property type="entry name" value="MliC"/>
    <property type="match status" value="1"/>
</dbReference>
<reference evidence="6 7" key="1">
    <citation type="submission" date="2020-07" db="EMBL/GenBank/DDBJ databases">
        <title>Complete genome sequence for Sandaracinobacter sp. M6.</title>
        <authorList>
            <person name="Tang Y."/>
            <person name="Liu Q."/>
            <person name="Guo Z."/>
            <person name="Lei P."/>
            <person name="Huang B."/>
        </authorList>
    </citation>
    <scope>NUCLEOTIDE SEQUENCE [LARGE SCALE GENOMIC DNA]</scope>
    <source>
        <strain evidence="6 7">M6</strain>
    </source>
</reference>
<dbReference type="Gene3D" id="2.40.128.200">
    <property type="match status" value="1"/>
</dbReference>
<feature type="domain" description="C-type lysozyme inhibitor" evidence="5">
    <location>
        <begin position="43"/>
        <end position="110"/>
    </location>
</feature>
<dbReference type="InterPro" id="IPR018660">
    <property type="entry name" value="MliC"/>
</dbReference>
<dbReference type="Proteomes" id="UP000515292">
    <property type="component" value="Chromosome"/>
</dbReference>
<organism evidence="6 7">
    <name type="scientific">Sandaracinobacteroides saxicola</name>
    <dbReference type="NCBI Taxonomy" id="2759707"/>
    <lineage>
        <taxon>Bacteria</taxon>
        <taxon>Pseudomonadati</taxon>
        <taxon>Pseudomonadota</taxon>
        <taxon>Alphaproteobacteria</taxon>
        <taxon>Sphingomonadales</taxon>
        <taxon>Sphingosinicellaceae</taxon>
        <taxon>Sandaracinobacteroides</taxon>
    </lineage>
</organism>
<evidence type="ECO:0000256" key="2">
    <source>
        <dbReference type="ARBA" id="ARBA00023136"/>
    </source>
</evidence>
<sequence length="137" mass="14355">MRALLPVAALLTLAACGDKPAPPPEPLKGGKAAPGEGIRHMFYACADGTKAQASYGRNAAGQANVTLTFRGKTGQLTEFPAASGAKYSAENLLEPDKLLIWWEKNGEATVMESLLDDSAKPEDARTLTTCKLTAPPA</sequence>
<keyword evidence="4" id="KW-0449">Lipoprotein</keyword>
<dbReference type="InterPro" id="IPR036328">
    <property type="entry name" value="MliC_sf"/>
</dbReference>
<dbReference type="KEGG" id="sand:H3309_13025"/>
<proteinExistence type="predicted"/>
<gene>
    <name evidence="6" type="ORF">H3309_13025</name>
</gene>
<dbReference type="SUPFAM" id="SSF141488">
    <property type="entry name" value="YdhA-like"/>
    <property type="match status" value="1"/>
</dbReference>
<dbReference type="AlphaFoldDB" id="A0A7G5IFX8"/>
<keyword evidence="3" id="KW-0564">Palmitate</keyword>
<keyword evidence="1" id="KW-0732">Signal</keyword>
<name>A0A7G5IFX8_9SPHN</name>